<evidence type="ECO:0008006" key="4">
    <source>
        <dbReference type="Google" id="ProtNLM"/>
    </source>
</evidence>
<feature type="region of interest" description="Disordered" evidence="1">
    <location>
        <begin position="1"/>
        <end position="31"/>
    </location>
</feature>
<dbReference type="EMBL" id="BBWV01000002">
    <property type="protein sequence ID" value="GAO43780.1"/>
    <property type="molecule type" value="Genomic_DNA"/>
</dbReference>
<dbReference type="Gene3D" id="1.10.10.60">
    <property type="entry name" value="Homeodomain-like"/>
    <property type="match status" value="1"/>
</dbReference>
<dbReference type="AlphaFoldDB" id="A0A0E9N343"/>
<proteinExistence type="predicted"/>
<dbReference type="RefSeq" id="WP_052955799.1">
    <property type="nucleotide sequence ID" value="NZ_BBWV01000002.1"/>
</dbReference>
<protein>
    <recommendedName>
        <fullName evidence="4">Terminase small subunit</fullName>
    </recommendedName>
</protein>
<dbReference type="InterPro" id="IPR048683">
    <property type="entry name" value="Sf6_terminase"/>
</dbReference>
<dbReference type="STRING" id="1220578.FPE01S_02_08860"/>
<reference evidence="2 3" key="1">
    <citation type="submission" date="2015-04" db="EMBL/GenBank/DDBJ databases">
        <title>Whole genome shotgun sequence of Flavihumibacter petaseus NBRC 106054.</title>
        <authorList>
            <person name="Miyazawa S."/>
            <person name="Hosoyama A."/>
            <person name="Hashimoto M."/>
            <person name="Noguchi M."/>
            <person name="Tsuchikane K."/>
            <person name="Ohji S."/>
            <person name="Yamazoe A."/>
            <person name="Ichikawa N."/>
            <person name="Kimura A."/>
            <person name="Fujita N."/>
        </authorList>
    </citation>
    <scope>NUCLEOTIDE SEQUENCE [LARGE SCALE GENOMIC DNA]</scope>
    <source>
        <strain evidence="2 3">NBRC 106054</strain>
    </source>
</reference>
<feature type="compositionally biased region" description="Basic residues" evidence="1">
    <location>
        <begin position="8"/>
        <end position="28"/>
    </location>
</feature>
<gene>
    <name evidence="2" type="ORF">FPE01S_02_08860</name>
</gene>
<dbReference type="Proteomes" id="UP000033121">
    <property type="component" value="Unassembled WGS sequence"/>
</dbReference>
<dbReference type="Pfam" id="PF20901">
    <property type="entry name" value="Sf6_terminase"/>
    <property type="match status" value="1"/>
</dbReference>
<sequence length="170" mass="18836">MKTGPAKKPTKKPVKKAAKKKAPKKKHGRPDLYTEEVAAKILHLISTTAKGLSSICKSDKSLPSDETVRKWINEDREGFLGRYTRAREEQADLLAEEIVGISDEVSRKKALSHEAVAAARLRMDARKWVASKLKPKKYGDKIDHTTDGESLNKGFFDYLKQTSGNAGSQG</sequence>
<accession>A0A0E9N343</accession>
<evidence type="ECO:0000313" key="2">
    <source>
        <dbReference type="EMBL" id="GAO43780.1"/>
    </source>
</evidence>
<evidence type="ECO:0000256" key="1">
    <source>
        <dbReference type="SAM" id="MobiDB-lite"/>
    </source>
</evidence>
<organism evidence="2 3">
    <name type="scientific">Flavihumibacter petaseus NBRC 106054</name>
    <dbReference type="NCBI Taxonomy" id="1220578"/>
    <lineage>
        <taxon>Bacteria</taxon>
        <taxon>Pseudomonadati</taxon>
        <taxon>Bacteroidota</taxon>
        <taxon>Chitinophagia</taxon>
        <taxon>Chitinophagales</taxon>
        <taxon>Chitinophagaceae</taxon>
        <taxon>Flavihumibacter</taxon>
    </lineage>
</organism>
<name>A0A0E9N343_9BACT</name>
<evidence type="ECO:0000313" key="3">
    <source>
        <dbReference type="Proteomes" id="UP000033121"/>
    </source>
</evidence>
<comment type="caution">
    <text evidence="2">The sequence shown here is derived from an EMBL/GenBank/DDBJ whole genome shotgun (WGS) entry which is preliminary data.</text>
</comment>
<keyword evidence="3" id="KW-1185">Reference proteome</keyword>